<feature type="transmembrane region" description="Helical" evidence="9">
    <location>
        <begin position="90"/>
        <end position="117"/>
    </location>
</feature>
<dbReference type="InterPro" id="IPR045349">
    <property type="entry name" value="SLC41A1-3"/>
</dbReference>
<feature type="transmembrane region" description="Helical" evidence="9">
    <location>
        <begin position="50"/>
        <end position="78"/>
    </location>
</feature>
<evidence type="ECO:0000256" key="8">
    <source>
        <dbReference type="ARBA" id="ARBA00023136"/>
    </source>
</evidence>
<evidence type="ECO:0000256" key="6">
    <source>
        <dbReference type="ARBA" id="ARBA00022989"/>
    </source>
</evidence>
<evidence type="ECO:0000259" key="10">
    <source>
        <dbReference type="Pfam" id="PF01769"/>
    </source>
</evidence>
<evidence type="ECO:0000256" key="5">
    <source>
        <dbReference type="ARBA" id="ARBA00022842"/>
    </source>
</evidence>
<keyword evidence="6 9" id="KW-1133">Transmembrane helix</keyword>
<keyword evidence="8 9" id="KW-0472">Membrane</keyword>
<comment type="caution">
    <text evidence="11">The sequence shown here is derived from an EMBL/GenBank/DDBJ whole genome shotgun (WGS) entry which is preliminary data.</text>
</comment>
<dbReference type="GO" id="GO:0008324">
    <property type="term" value="F:monoatomic cation transmembrane transporter activity"/>
    <property type="evidence" value="ECO:0007669"/>
    <property type="project" value="InterPro"/>
</dbReference>
<evidence type="ECO:0000256" key="2">
    <source>
        <dbReference type="ARBA" id="ARBA00009749"/>
    </source>
</evidence>
<dbReference type="Pfam" id="PF01769">
    <property type="entry name" value="MgtE"/>
    <property type="match status" value="1"/>
</dbReference>
<dbReference type="EMBL" id="CAJOBI010331810">
    <property type="protein sequence ID" value="CAF5199724.1"/>
    <property type="molecule type" value="Genomic_DNA"/>
</dbReference>
<feature type="domain" description="SLC41A/MgtE integral membrane" evidence="10">
    <location>
        <begin position="15"/>
        <end position="148"/>
    </location>
</feature>
<dbReference type="Gene3D" id="1.10.357.20">
    <property type="entry name" value="SLC41 divalent cation transporters, integral membrane domain"/>
    <property type="match status" value="1"/>
</dbReference>
<evidence type="ECO:0000313" key="12">
    <source>
        <dbReference type="Proteomes" id="UP000676336"/>
    </source>
</evidence>
<dbReference type="Proteomes" id="UP000676336">
    <property type="component" value="Unassembled WGS sequence"/>
</dbReference>
<reference evidence="11" key="1">
    <citation type="submission" date="2021-02" db="EMBL/GenBank/DDBJ databases">
        <authorList>
            <person name="Nowell W R."/>
        </authorList>
    </citation>
    <scope>NUCLEOTIDE SEQUENCE</scope>
</reference>
<feature type="non-terminal residue" evidence="11">
    <location>
        <position position="1"/>
    </location>
</feature>
<evidence type="ECO:0000256" key="3">
    <source>
        <dbReference type="ARBA" id="ARBA00022448"/>
    </source>
</evidence>
<proteinExistence type="inferred from homology"/>
<feature type="transmembrane region" description="Helical" evidence="9">
    <location>
        <begin position="137"/>
        <end position="154"/>
    </location>
</feature>
<dbReference type="PANTHER" id="PTHR16228">
    <property type="entry name" value="DIVALENT CATION TRANSPORTER SOLUTE CARRIER FAMILY 41"/>
    <property type="match status" value="1"/>
</dbReference>
<comment type="subcellular location">
    <subcellularLocation>
        <location evidence="1">Membrane</location>
        <topology evidence="1">Multi-pass membrane protein</topology>
    </subcellularLocation>
</comment>
<keyword evidence="7" id="KW-0406">Ion transport</keyword>
<sequence>ELKVFKEITEIYILIPALLGLKGNLEMTLASRLSTHANIGTMDNRSELKILIIGNIILIQLQAIVIGFLAAIISVFISRIAQGQFNFHHALVLCSSSVSTASIASSVLCLIMITIIVLSHKTCINPDNIATPIAESLGDLITLVILSIIGSFIFKTISM</sequence>
<dbReference type="PANTHER" id="PTHR16228:SF7">
    <property type="entry name" value="SLC41A_MGTE INTEGRAL MEMBRANE DOMAIN-CONTAINING PROTEIN"/>
    <property type="match status" value="1"/>
</dbReference>
<comment type="similarity">
    <text evidence="2">Belongs to the SLC41A transporter family.</text>
</comment>
<evidence type="ECO:0000256" key="4">
    <source>
        <dbReference type="ARBA" id="ARBA00022692"/>
    </source>
</evidence>
<dbReference type="AlphaFoldDB" id="A0A8S3IFD2"/>
<organism evidence="11 12">
    <name type="scientific">Rotaria magnacalcarata</name>
    <dbReference type="NCBI Taxonomy" id="392030"/>
    <lineage>
        <taxon>Eukaryota</taxon>
        <taxon>Metazoa</taxon>
        <taxon>Spiralia</taxon>
        <taxon>Gnathifera</taxon>
        <taxon>Rotifera</taxon>
        <taxon>Eurotatoria</taxon>
        <taxon>Bdelloidea</taxon>
        <taxon>Philodinida</taxon>
        <taxon>Philodinidae</taxon>
        <taxon>Rotaria</taxon>
    </lineage>
</organism>
<evidence type="ECO:0000313" key="11">
    <source>
        <dbReference type="EMBL" id="CAF5199724.1"/>
    </source>
</evidence>
<keyword evidence="4 9" id="KW-0812">Transmembrane</keyword>
<dbReference type="SUPFAM" id="SSF161093">
    <property type="entry name" value="MgtE membrane domain-like"/>
    <property type="match status" value="1"/>
</dbReference>
<protein>
    <recommendedName>
        <fullName evidence="10">SLC41A/MgtE integral membrane domain-containing protein</fullName>
    </recommendedName>
</protein>
<gene>
    <name evidence="11" type="ORF">SMN809_LOCUS75146</name>
</gene>
<accession>A0A8S3IFD2</accession>
<evidence type="ECO:0000256" key="1">
    <source>
        <dbReference type="ARBA" id="ARBA00004141"/>
    </source>
</evidence>
<keyword evidence="5" id="KW-0460">Magnesium</keyword>
<dbReference type="GO" id="GO:0005886">
    <property type="term" value="C:plasma membrane"/>
    <property type="evidence" value="ECO:0007669"/>
    <property type="project" value="TreeGrafter"/>
</dbReference>
<dbReference type="InterPro" id="IPR036739">
    <property type="entry name" value="SLC41_membr_dom_sf"/>
</dbReference>
<name>A0A8S3IFD2_9BILA</name>
<dbReference type="InterPro" id="IPR006667">
    <property type="entry name" value="SLC41_membr_dom"/>
</dbReference>
<dbReference type="FunFam" id="1.10.357.20:FF:000001">
    <property type="entry name" value="Solute carrier family 41 member 2"/>
    <property type="match status" value="1"/>
</dbReference>
<keyword evidence="3" id="KW-0813">Transport</keyword>
<evidence type="ECO:0000256" key="7">
    <source>
        <dbReference type="ARBA" id="ARBA00023065"/>
    </source>
</evidence>
<evidence type="ECO:0000256" key="9">
    <source>
        <dbReference type="SAM" id="Phobius"/>
    </source>
</evidence>